<dbReference type="AlphaFoldDB" id="A0A4Y3PKN5"/>
<protein>
    <submittedName>
        <fullName evidence="1">Uncharacterized protein</fullName>
    </submittedName>
</protein>
<sequence>MREQRMTLWAASEQIVRSLGGSLRECGIDLASEQTGLPPEGVDGFLVTGHDDYNKLRAADRTSMRQQNDADLLVIYGDEAPYAWADELALSSEAGDDARKWEVIRLALWSGNERALIGGNPSGKYMRLVCRLLAEYGKVSMICGRREVDEAIRQLPRYLAWKERFYWELGEWCDTRQVSLRQVSRALGLDTRIGQGWLFAERRDHSHVCKWLERECQLVLEKAKIRRVALIGSNALWDKMPQGWLAKMDVAVYTGADGQYPNEVHPDWLHGDSWNAVLQDADLLVIGDRLGIVDELSLQEVAKVMRQSLVVDAASCFPTQEAQLFFKGYRAIGEKTNVWE</sequence>
<evidence type="ECO:0000313" key="1">
    <source>
        <dbReference type="EMBL" id="GEB33993.1"/>
    </source>
</evidence>
<accession>A0A4Y3PKN5</accession>
<reference evidence="1 2" key="1">
    <citation type="submission" date="2019-06" db="EMBL/GenBank/DDBJ databases">
        <title>Whole genome shotgun sequence of Brevibacillus parabrevis NBRC 12334.</title>
        <authorList>
            <person name="Hosoyama A."/>
            <person name="Uohara A."/>
            <person name="Ohji S."/>
            <person name="Ichikawa N."/>
        </authorList>
    </citation>
    <scope>NUCLEOTIDE SEQUENCE [LARGE SCALE GENOMIC DNA]</scope>
    <source>
        <strain evidence="1 2">NBRC 12334</strain>
    </source>
</reference>
<name>A0A4Y3PKN5_BREPA</name>
<gene>
    <name evidence="1" type="ORF">BPA01_35730</name>
</gene>
<keyword evidence="2" id="KW-1185">Reference proteome</keyword>
<evidence type="ECO:0000313" key="2">
    <source>
        <dbReference type="Proteomes" id="UP000316882"/>
    </source>
</evidence>
<dbReference type="STRING" id="54914.AV540_21975"/>
<organism evidence="1 2">
    <name type="scientific">Brevibacillus parabrevis</name>
    <dbReference type="NCBI Taxonomy" id="54914"/>
    <lineage>
        <taxon>Bacteria</taxon>
        <taxon>Bacillati</taxon>
        <taxon>Bacillota</taxon>
        <taxon>Bacilli</taxon>
        <taxon>Bacillales</taxon>
        <taxon>Paenibacillaceae</taxon>
        <taxon>Brevibacillus</taxon>
    </lineage>
</organism>
<proteinExistence type="predicted"/>
<dbReference type="Proteomes" id="UP000316882">
    <property type="component" value="Unassembled WGS sequence"/>
</dbReference>
<dbReference type="RefSeq" id="WP_233454142.1">
    <property type="nucleotide sequence ID" value="NZ_BJMH01000018.1"/>
</dbReference>
<comment type="caution">
    <text evidence="1">The sequence shown here is derived from an EMBL/GenBank/DDBJ whole genome shotgun (WGS) entry which is preliminary data.</text>
</comment>
<dbReference type="EMBL" id="BJMH01000018">
    <property type="protein sequence ID" value="GEB33993.1"/>
    <property type="molecule type" value="Genomic_DNA"/>
</dbReference>